<dbReference type="AlphaFoldDB" id="A0A4Q9KJS4"/>
<dbReference type="InterPro" id="IPR013815">
    <property type="entry name" value="ATP_grasp_subdomain_1"/>
</dbReference>
<dbReference type="Gene3D" id="3.30.1490.20">
    <property type="entry name" value="ATP-grasp fold, A domain"/>
    <property type="match status" value="1"/>
</dbReference>
<dbReference type="InterPro" id="IPR005479">
    <property type="entry name" value="CPAse_ATP-bd"/>
</dbReference>
<keyword evidence="3 4" id="KW-0067">ATP-binding</keyword>
<evidence type="ECO:0000256" key="3">
    <source>
        <dbReference type="ARBA" id="ARBA00022840"/>
    </source>
</evidence>
<dbReference type="GO" id="GO:0016874">
    <property type="term" value="F:ligase activity"/>
    <property type="evidence" value="ECO:0007669"/>
    <property type="project" value="UniProtKB-KW"/>
</dbReference>
<evidence type="ECO:0000256" key="4">
    <source>
        <dbReference type="PROSITE-ProRule" id="PRU00409"/>
    </source>
</evidence>
<dbReference type="PROSITE" id="PS50975">
    <property type="entry name" value="ATP_GRASP"/>
    <property type="match status" value="1"/>
</dbReference>
<dbReference type="Pfam" id="PF02786">
    <property type="entry name" value="CPSase_L_D2"/>
    <property type="match status" value="1"/>
</dbReference>
<gene>
    <name evidence="6" type="ORF">ET996_10375</name>
</gene>
<keyword evidence="1" id="KW-0436">Ligase</keyword>
<dbReference type="Proteomes" id="UP000291933">
    <property type="component" value="Unassembled WGS sequence"/>
</dbReference>
<sequence>MTNFVYISPAFPATNVNFCEHLAASGVRVLGVGDQPYEQLPERLRSALAEYYRVDSLEDYGQAFRAVAFLSFRHGKIDWIESNNEYWLGLDARLRDDFNVRTGHGTAIIESIKSKSAMKPVYAAAGVPTARQARVTDADGVLAFAAQVGYPLVAKPEYGIGAHGAFLLTSDADVAGAFATGLDVPYVVEEFVVGELVSYDAILDGEGGPVFEAATLWPPSIMDIVTDRLDLCYRIADELPPGLAEVGLRTAHAFGMRNRFVHEEFFRLTSDRPGLGRRGDYVGLEVNMRPAGGNTVDMYNYARDADVYQIYADVVTGRDTGAAAKARLDPQIAVYAGRRDEFTYRVPWADVLARYSAEIAQAGRNPALFVPQMGNDYAIIRTADAARADQFAADVTDRV</sequence>
<evidence type="ECO:0000259" key="5">
    <source>
        <dbReference type="PROSITE" id="PS50975"/>
    </source>
</evidence>
<dbReference type="PANTHER" id="PTHR43585">
    <property type="entry name" value="FUMIPYRROLE BIOSYNTHESIS PROTEIN C"/>
    <property type="match status" value="1"/>
</dbReference>
<dbReference type="OrthoDB" id="24041at2"/>
<evidence type="ECO:0000313" key="7">
    <source>
        <dbReference type="Proteomes" id="UP000291933"/>
    </source>
</evidence>
<dbReference type="GO" id="GO:0005524">
    <property type="term" value="F:ATP binding"/>
    <property type="evidence" value="ECO:0007669"/>
    <property type="project" value="UniProtKB-UniRule"/>
</dbReference>
<keyword evidence="2 4" id="KW-0547">Nucleotide-binding</keyword>
<protein>
    <submittedName>
        <fullName evidence="6">Carbamoylphosphate synthase large subunit</fullName>
    </submittedName>
</protein>
<dbReference type="PANTHER" id="PTHR43585:SF2">
    <property type="entry name" value="ATP-GRASP ENZYME FSQD"/>
    <property type="match status" value="1"/>
</dbReference>
<keyword evidence="7" id="KW-1185">Reference proteome</keyword>
<reference evidence="6 7" key="1">
    <citation type="submission" date="2019-01" db="EMBL/GenBank/DDBJ databases">
        <title>Lactibacter flavus gen. nov., sp. nov., a novel bacterium of the family Propionibacteriaceae isolated from raw milk and dairy products.</title>
        <authorList>
            <person name="Huptas C."/>
            <person name="Wenning M."/>
            <person name="Breitenwieser F."/>
            <person name="Doll E."/>
            <person name="Von Neubeck M."/>
            <person name="Busse H.-J."/>
            <person name="Scherer S."/>
        </authorList>
    </citation>
    <scope>NUCLEOTIDE SEQUENCE [LARGE SCALE GENOMIC DNA]</scope>
    <source>
        <strain evidence="6 7">DSM 22130</strain>
    </source>
</reference>
<evidence type="ECO:0000256" key="1">
    <source>
        <dbReference type="ARBA" id="ARBA00022598"/>
    </source>
</evidence>
<dbReference type="RefSeq" id="WP_131172495.1">
    <property type="nucleotide sequence ID" value="NZ_FXTL01000013.1"/>
</dbReference>
<dbReference type="Gene3D" id="3.30.470.20">
    <property type="entry name" value="ATP-grasp fold, B domain"/>
    <property type="match status" value="1"/>
</dbReference>
<evidence type="ECO:0000313" key="6">
    <source>
        <dbReference type="EMBL" id="TBT94415.1"/>
    </source>
</evidence>
<dbReference type="SUPFAM" id="SSF56059">
    <property type="entry name" value="Glutathione synthetase ATP-binding domain-like"/>
    <property type="match status" value="1"/>
</dbReference>
<accession>A0A4Q9KJS4</accession>
<dbReference type="InterPro" id="IPR011761">
    <property type="entry name" value="ATP-grasp"/>
</dbReference>
<dbReference type="GO" id="GO:0046872">
    <property type="term" value="F:metal ion binding"/>
    <property type="evidence" value="ECO:0007669"/>
    <property type="project" value="InterPro"/>
</dbReference>
<name>A0A4Q9KJS4_PROTD</name>
<dbReference type="InterPro" id="IPR052032">
    <property type="entry name" value="ATP-dep_AA_Ligase"/>
</dbReference>
<proteinExistence type="predicted"/>
<organism evidence="6 7">
    <name type="scientific">Propioniciclava tarda</name>
    <dbReference type="NCBI Taxonomy" id="433330"/>
    <lineage>
        <taxon>Bacteria</taxon>
        <taxon>Bacillati</taxon>
        <taxon>Actinomycetota</taxon>
        <taxon>Actinomycetes</taxon>
        <taxon>Propionibacteriales</taxon>
        <taxon>Propionibacteriaceae</taxon>
        <taxon>Propioniciclava</taxon>
    </lineage>
</organism>
<comment type="caution">
    <text evidence="6">The sequence shown here is derived from an EMBL/GenBank/DDBJ whole genome shotgun (WGS) entry which is preliminary data.</text>
</comment>
<feature type="domain" description="ATP-grasp" evidence="5">
    <location>
        <begin position="119"/>
        <end position="316"/>
    </location>
</feature>
<evidence type="ECO:0000256" key="2">
    <source>
        <dbReference type="ARBA" id="ARBA00022741"/>
    </source>
</evidence>
<dbReference type="EMBL" id="SDMR01000013">
    <property type="protein sequence ID" value="TBT94415.1"/>
    <property type="molecule type" value="Genomic_DNA"/>
</dbReference>